<evidence type="ECO:0000256" key="1">
    <source>
        <dbReference type="SAM" id="MobiDB-lite"/>
    </source>
</evidence>
<sequence>MSRGVVAVSTVVVLGLTAACSGSGGDGKGDGDGAGGGKPSKSAEAGTSSVTAKLEKVALASGDVKKYKVEVTKGSEKSAGSEKSGGEATPPAGRVNPAECRPLSEMLTAAAPATSKAHVSRTLSPTDVADTTTTEVVLLAYGQADAEKAMDTLRTATKSKKCATFRDGGRRYIGVRPQPAPVGGDEAVSYKLASRSGEFLDRDRVTVVRSGSTVIAFRASNVFDPESAKTDEEGEAAGLPEKFRDGVTADPKVADAIVDAQLAKLAEAKAK</sequence>
<accession>A0ABP6MFH6</accession>
<dbReference type="Proteomes" id="UP001501637">
    <property type="component" value="Unassembled WGS sequence"/>
</dbReference>
<proteinExistence type="predicted"/>
<feature type="region of interest" description="Disordered" evidence="1">
    <location>
        <begin position="22"/>
        <end position="50"/>
    </location>
</feature>
<evidence type="ECO:0008006" key="4">
    <source>
        <dbReference type="Google" id="ProtNLM"/>
    </source>
</evidence>
<feature type="compositionally biased region" description="Gly residues" evidence="1">
    <location>
        <begin position="22"/>
        <end position="38"/>
    </location>
</feature>
<comment type="caution">
    <text evidence="2">The sequence shown here is derived from an EMBL/GenBank/DDBJ whole genome shotgun (WGS) entry which is preliminary data.</text>
</comment>
<feature type="region of interest" description="Disordered" evidence="1">
    <location>
        <begin position="70"/>
        <end position="97"/>
    </location>
</feature>
<keyword evidence="3" id="KW-1185">Reference proteome</keyword>
<protein>
    <recommendedName>
        <fullName evidence="4">Lipoprotein</fullName>
    </recommendedName>
</protein>
<feature type="compositionally biased region" description="Basic and acidic residues" evidence="1">
    <location>
        <begin position="70"/>
        <end position="80"/>
    </location>
</feature>
<organism evidence="2 3">
    <name type="scientific">Streptomyces rectiviolaceus</name>
    <dbReference type="NCBI Taxonomy" id="332591"/>
    <lineage>
        <taxon>Bacteria</taxon>
        <taxon>Bacillati</taxon>
        <taxon>Actinomycetota</taxon>
        <taxon>Actinomycetes</taxon>
        <taxon>Kitasatosporales</taxon>
        <taxon>Streptomycetaceae</taxon>
        <taxon>Streptomyces</taxon>
    </lineage>
</organism>
<name>A0ABP6MFH6_9ACTN</name>
<evidence type="ECO:0000313" key="3">
    <source>
        <dbReference type="Proteomes" id="UP001501637"/>
    </source>
</evidence>
<dbReference type="PROSITE" id="PS51257">
    <property type="entry name" value="PROKAR_LIPOPROTEIN"/>
    <property type="match status" value="1"/>
</dbReference>
<dbReference type="EMBL" id="BAAAUG010000057">
    <property type="protein sequence ID" value="GAA3109308.1"/>
    <property type="molecule type" value="Genomic_DNA"/>
</dbReference>
<evidence type="ECO:0000313" key="2">
    <source>
        <dbReference type="EMBL" id="GAA3109308.1"/>
    </source>
</evidence>
<gene>
    <name evidence="2" type="ORF">GCM10010449_34890</name>
</gene>
<reference evidence="3" key="1">
    <citation type="journal article" date="2019" name="Int. J. Syst. Evol. Microbiol.">
        <title>The Global Catalogue of Microorganisms (GCM) 10K type strain sequencing project: providing services to taxonomists for standard genome sequencing and annotation.</title>
        <authorList>
            <consortium name="The Broad Institute Genomics Platform"/>
            <consortium name="The Broad Institute Genome Sequencing Center for Infectious Disease"/>
            <person name="Wu L."/>
            <person name="Ma J."/>
        </authorList>
    </citation>
    <scope>NUCLEOTIDE SEQUENCE [LARGE SCALE GENOMIC DNA]</scope>
    <source>
        <strain evidence="3">JCM 9092</strain>
    </source>
</reference>